<dbReference type="PANTHER" id="PTHR10520">
    <property type="entry name" value="TRIFUNCTIONAL PURINE BIOSYNTHETIC PROTEIN ADENOSINE-3-RELATED"/>
    <property type="match status" value="1"/>
</dbReference>
<feature type="domain" description="PurM-like C-terminal" evidence="16">
    <location>
        <begin position="180"/>
        <end position="346"/>
    </location>
</feature>
<evidence type="ECO:0000256" key="11">
    <source>
        <dbReference type="ARBA" id="ARBA00031908"/>
    </source>
</evidence>
<protein>
    <recommendedName>
        <fullName evidence="5">Phosphoribosylformylglycinamidine cyclo-ligase</fullName>
        <ecNumber evidence="4">6.3.3.1</ecNumber>
    </recommendedName>
    <alternativeName>
        <fullName evidence="12">AIR synthase</fullName>
    </alternativeName>
    <alternativeName>
        <fullName evidence="13">AIRS</fullName>
    </alternativeName>
    <alternativeName>
        <fullName evidence="11">Phosphoribosyl-aminoimidazole synthetase</fullName>
    </alternativeName>
</protein>
<dbReference type="EMBL" id="VSSQ01006576">
    <property type="protein sequence ID" value="MPM33161.1"/>
    <property type="molecule type" value="Genomic_DNA"/>
</dbReference>
<comment type="caution">
    <text evidence="17">The sequence shown here is derived from an EMBL/GenBank/DDBJ whole genome shotgun (WGS) entry which is preliminary data.</text>
</comment>
<dbReference type="Pfam" id="PF02769">
    <property type="entry name" value="AIRS_C"/>
    <property type="match status" value="1"/>
</dbReference>
<comment type="subcellular location">
    <subcellularLocation>
        <location evidence="1">Cytoplasm</location>
    </subcellularLocation>
</comment>
<keyword evidence="10" id="KW-0067">ATP-binding</keyword>
<comment type="pathway">
    <text evidence="2">Purine metabolism; IMP biosynthesis via de novo pathway; 5-amino-1-(5-phospho-D-ribosyl)imidazole from N(2)-formyl-N(1)-(5-phospho-D-ribosyl)glycinamide: step 2/2.</text>
</comment>
<evidence type="ECO:0000256" key="4">
    <source>
        <dbReference type="ARBA" id="ARBA00013047"/>
    </source>
</evidence>
<evidence type="ECO:0000256" key="13">
    <source>
        <dbReference type="ARBA" id="ARBA00033093"/>
    </source>
</evidence>
<evidence type="ECO:0000256" key="3">
    <source>
        <dbReference type="ARBA" id="ARBA00010280"/>
    </source>
</evidence>
<dbReference type="Gene3D" id="3.30.1330.10">
    <property type="entry name" value="PurM-like, N-terminal domain"/>
    <property type="match status" value="1"/>
</dbReference>
<evidence type="ECO:0000256" key="1">
    <source>
        <dbReference type="ARBA" id="ARBA00004496"/>
    </source>
</evidence>
<sequence length="355" mass="38176">MMTDKEKKEITYLDAGVDIDAAARAKEMMKESVKASYRPEVLGELGAFGGFFAFDTKKYKEPVLVAGTDGVGTKLKLAFMADKHDTVGQDAVAMCVNDVLAQGAEPLFFLDYIALDRINAEKVVTIVDGVARACKESGCSLIGGETAAMAGFYAKDEYDLAGFCVGVVEKSKAVTGKNIKPGDVLIGLPSTGIHSNGFSLVRKICFDYQNFDMSMDVPEFGCTLGEKLMTPTRLYPSAVLPLVDKFNIHGMVHVTGGAFYENVPRVLPADCDAVIDAGSWELPVVFKKLQEWGNVAWHEMYNTFNMGIGMILVVAPEEADAIRAHLTAAGEGFYTIGEIVAGKGEVTLKGGVFGE</sequence>
<evidence type="ECO:0000256" key="5">
    <source>
        <dbReference type="ARBA" id="ARBA00020367"/>
    </source>
</evidence>
<dbReference type="InterPro" id="IPR010918">
    <property type="entry name" value="PurM-like_C_dom"/>
</dbReference>
<evidence type="ECO:0000256" key="2">
    <source>
        <dbReference type="ARBA" id="ARBA00004686"/>
    </source>
</evidence>
<evidence type="ECO:0000256" key="12">
    <source>
        <dbReference type="ARBA" id="ARBA00032931"/>
    </source>
</evidence>
<comment type="similarity">
    <text evidence="3">Belongs to the AIR synthase family.</text>
</comment>
<dbReference type="Pfam" id="PF00586">
    <property type="entry name" value="AIRS"/>
    <property type="match status" value="1"/>
</dbReference>
<dbReference type="SUPFAM" id="SSF55326">
    <property type="entry name" value="PurM N-terminal domain-like"/>
    <property type="match status" value="1"/>
</dbReference>
<dbReference type="EC" id="6.3.3.1" evidence="4"/>
<dbReference type="InterPro" id="IPR036676">
    <property type="entry name" value="PurM-like_C_sf"/>
</dbReference>
<evidence type="ECO:0000256" key="8">
    <source>
        <dbReference type="ARBA" id="ARBA00022741"/>
    </source>
</evidence>
<evidence type="ECO:0000256" key="6">
    <source>
        <dbReference type="ARBA" id="ARBA00022490"/>
    </source>
</evidence>
<dbReference type="GO" id="GO:0005524">
    <property type="term" value="F:ATP binding"/>
    <property type="evidence" value="ECO:0007669"/>
    <property type="project" value="UniProtKB-KW"/>
</dbReference>
<dbReference type="GO" id="GO:0006189">
    <property type="term" value="P:'de novo' IMP biosynthetic process"/>
    <property type="evidence" value="ECO:0007669"/>
    <property type="project" value="UniProtKB-UniPathway"/>
</dbReference>
<evidence type="ECO:0000256" key="9">
    <source>
        <dbReference type="ARBA" id="ARBA00022755"/>
    </source>
</evidence>
<dbReference type="GO" id="GO:0046084">
    <property type="term" value="P:adenine biosynthetic process"/>
    <property type="evidence" value="ECO:0007669"/>
    <property type="project" value="TreeGrafter"/>
</dbReference>
<keyword evidence="6" id="KW-0963">Cytoplasm</keyword>
<evidence type="ECO:0000256" key="10">
    <source>
        <dbReference type="ARBA" id="ARBA00022840"/>
    </source>
</evidence>
<dbReference type="SUPFAM" id="SSF56042">
    <property type="entry name" value="PurM C-terminal domain-like"/>
    <property type="match status" value="1"/>
</dbReference>
<dbReference type="Gene3D" id="3.90.650.10">
    <property type="entry name" value="PurM-like C-terminal domain"/>
    <property type="match status" value="1"/>
</dbReference>
<evidence type="ECO:0000259" key="15">
    <source>
        <dbReference type="Pfam" id="PF00586"/>
    </source>
</evidence>
<dbReference type="GO" id="GO:0004637">
    <property type="term" value="F:phosphoribosylamine-glycine ligase activity"/>
    <property type="evidence" value="ECO:0007669"/>
    <property type="project" value="TreeGrafter"/>
</dbReference>
<dbReference type="PANTHER" id="PTHR10520:SF12">
    <property type="entry name" value="TRIFUNCTIONAL PURINE BIOSYNTHETIC PROTEIN ADENOSINE-3"/>
    <property type="match status" value="1"/>
</dbReference>
<keyword evidence="8" id="KW-0547">Nucleotide-binding</keyword>
<proteinExistence type="inferred from homology"/>
<organism evidence="17">
    <name type="scientific">bioreactor metagenome</name>
    <dbReference type="NCBI Taxonomy" id="1076179"/>
    <lineage>
        <taxon>unclassified sequences</taxon>
        <taxon>metagenomes</taxon>
        <taxon>ecological metagenomes</taxon>
    </lineage>
</organism>
<dbReference type="InterPro" id="IPR036921">
    <property type="entry name" value="PurM-like_N_sf"/>
</dbReference>
<evidence type="ECO:0000259" key="16">
    <source>
        <dbReference type="Pfam" id="PF02769"/>
    </source>
</evidence>
<dbReference type="InterPro" id="IPR004733">
    <property type="entry name" value="PurM_cligase"/>
</dbReference>
<gene>
    <name evidence="17" type="primary">purM_26</name>
    <name evidence="17" type="ORF">SDC9_79730</name>
</gene>
<evidence type="ECO:0000313" key="17">
    <source>
        <dbReference type="EMBL" id="MPM33161.1"/>
    </source>
</evidence>
<dbReference type="NCBIfam" id="TIGR00878">
    <property type="entry name" value="purM"/>
    <property type="match status" value="1"/>
</dbReference>
<comment type="catalytic activity">
    <reaction evidence="14">
        <text>2-formamido-N(1)-(5-O-phospho-beta-D-ribosyl)acetamidine + ATP = 5-amino-1-(5-phospho-beta-D-ribosyl)imidazole + ADP + phosphate + H(+)</text>
        <dbReference type="Rhea" id="RHEA:23032"/>
        <dbReference type="ChEBI" id="CHEBI:15378"/>
        <dbReference type="ChEBI" id="CHEBI:30616"/>
        <dbReference type="ChEBI" id="CHEBI:43474"/>
        <dbReference type="ChEBI" id="CHEBI:137981"/>
        <dbReference type="ChEBI" id="CHEBI:147287"/>
        <dbReference type="ChEBI" id="CHEBI:456216"/>
        <dbReference type="EC" id="6.3.3.1"/>
    </reaction>
</comment>
<dbReference type="FunFam" id="3.30.1330.10:FF:000001">
    <property type="entry name" value="Phosphoribosylformylglycinamidine cyclo-ligase"/>
    <property type="match status" value="1"/>
</dbReference>
<dbReference type="GO" id="GO:0004641">
    <property type="term" value="F:phosphoribosylformylglycinamidine cyclo-ligase activity"/>
    <property type="evidence" value="ECO:0007669"/>
    <property type="project" value="UniProtKB-EC"/>
</dbReference>
<dbReference type="GO" id="GO:0005829">
    <property type="term" value="C:cytosol"/>
    <property type="evidence" value="ECO:0007669"/>
    <property type="project" value="TreeGrafter"/>
</dbReference>
<dbReference type="CDD" id="cd02196">
    <property type="entry name" value="PurM"/>
    <property type="match status" value="1"/>
</dbReference>
<evidence type="ECO:0000256" key="14">
    <source>
        <dbReference type="ARBA" id="ARBA00049057"/>
    </source>
</evidence>
<name>A0A644YZA4_9ZZZZ</name>
<dbReference type="InterPro" id="IPR016188">
    <property type="entry name" value="PurM-like_N"/>
</dbReference>
<feature type="domain" description="PurM-like N-terminal" evidence="15">
    <location>
        <begin position="63"/>
        <end position="168"/>
    </location>
</feature>
<dbReference type="AlphaFoldDB" id="A0A644YZA4"/>
<accession>A0A644YZA4</accession>
<reference evidence="17" key="1">
    <citation type="submission" date="2019-08" db="EMBL/GenBank/DDBJ databases">
        <authorList>
            <person name="Kucharzyk K."/>
            <person name="Murdoch R.W."/>
            <person name="Higgins S."/>
            <person name="Loffler F."/>
        </authorList>
    </citation>
    <scope>NUCLEOTIDE SEQUENCE</scope>
</reference>
<keyword evidence="7 17" id="KW-0436">Ligase</keyword>
<keyword evidence="9" id="KW-0658">Purine biosynthesis</keyword>
<dbReference type="FunFam" id="3.90.650.10:FF:000011">
    <property type="entry name" value="Phosphoribosylformylglycinamidine cyclo-ligase"/>
    <property type="match status" value="1"/>
</dbReference>
<evidence type="ECO:0000256" key="7">
    <source>
        <dbReference type="ARBA" id="ARBA00022598"/>
    </source>
</evidence>
<dbReference type="HAMAP" id="MF_00741">
    <property type="entry name" value="AIRS"/>
    <property type="match status" value="1"/>
</dbReference>
<dbReference type="UniPathway" id="UPA00074">
    <property type="reaction ID" value="UER00129"/>
</dbReference>